<name>A0AAI8VI12_9PEZI</name>
<accession>A0AAI8VI12</accession>
<organism evidence="2 3">
    <name type="scientific">Anthostomella pinea</name>
    <dbReference type="NCBI Taxonomy" id="933095"/>
    <lineage>
        <taxon>Eukaryota</taxon>
        <taxon>Fungi</taxon>
        <taxon>Dikarya</taxon>
        <taxon>Ascomycota</taxon>
        <taxon>Pezizomycotina</taxon>
        <taxon>Sordariomycetes</taxon>
        <taxon>Xylariomycetidae</taxon>
        <taxon>Xylariales</taxon>
        <taxon>Xylariaceae</taxon>
        <taxon>Anthostomella</taxon>
    </lineage>
</organism>
<reference evidence="2" key="1">
    <citation type="submission" date="2023-10" db="EMBL/GenBank/DDBJ databases">
        <authorList>
            <person name="Hackl T."/>
        </authorList>
    </citation>
    <scope>NUCLEOTIDE SEQUENCE</scope>
</reference>
<feature type="region of interest" description="Disordered" evidence="1">
    <location>
        <begin position="1"/>
        <end position="61"/>
    </location>
</feature>
<evidence type="ECO:0000313" key="2">
    <source>
        <dbReference type="EMBL" id="CAJ2505268.1"/>
    </source>
</evidence>
<proteinExistence type="predicted"/>
<comment type="caution">
    <text evidence="2">The sequence shown here is derived from an EMBL/GenBank/DDBJ whole genome shotgun (WGS) entry which is preliminary data.</text>
</comment>
<dbReference type="EMBL" id="CAUWAG010000007">
    <property type="protein sequence ID" value="CAJ2505268.1"/>
    <property type="molecule type" value="Genomic_DNA"/>
</dbReference>
<sequence>MTTPEIAIIGAGPAGLTLPHSAPAPHPLRGTRAGRGLPHPGSLDLHPHSGHAGTSSSPTAS</sequence>
<keyword evidence="3" id="KW-1185">Reference proteome</keyword>
<gene>
    <name evidence="2" type="ORF">KHLLAP_LOCUS5736</name>
</gene>
<evidence type="ECO:0000313" key="3">
    <source>
        <dbReference type="Proteomes" id="UP001295740"/>
    </source>
</evidence>
<evidence type="ECO:0000256" key="1">
    <source>
        <dbReference type="SAM" id="MobiDB-lite"/>
    </source>
</evidence>
<protein>
    <submittedName>
        <fullName evidence="2">Uu.00g126620.m01.CDS01</fullName>
    </submittedName>
</protein>
<dbReference type="AlphaFoldDB" id="A0AAI8VI12"/>
<feature type="compositionally biased region" description="Polar residues" evidence="1">
    <location>
        <begin position="52"/>
        <end position="61"/>
    </location>
</feature>
<dbReference type="Proteomes" id="UP001295740">
    <property type="component" value="Unassembled WGS sequence"/>
</dbReference>